<dbReference type="EMBL" id="CM051394">
    <property type="protein sequence ID" value="KAJ4727586.1"/>
    <property type="molecule type" value="Genomic_DNA"/>
</dbReference>
<accession>A0ACC1YVS1</accession>
<reference evidence="1 2" key="1">
    <citation type="journal article" date="2023" name="Science">
        <title>Complex scaffold remodeling in plant triterpene biosynthesis.</title>
        <authorList>
            <person name="De La Pena R."/>
            <person name="Hodgson H."/>
            <person name="Liu J.C."/>
            <person name="Stephenson M.J."/>
            <person name="Martin A.C."/>
            <person name="Owen C."/>
            <person name="Harkess A."/>
            <person name="Leebens-Mack J."/>
            <person name="Jimenez L.E."/>
            <person name="Osbourn A."/>
            <person name="Sattely E.S."/>
        </authorList>
    </citation>
    <scope>NUCLEOTIDE SEQUENCE [LARGE SCALE GENOMIC DNA]</scope>
    <source>
        <strain evidence="2">cv. JPN11</strain>
        <tissue evidence="1">Leaf</tissue>
    </source>
</reference>
<protein>
    <submittedName>
        <fullName evidence="1">F-box protein</fullName>
    </submittedName>
</protein>
<organism evidence="1 2">
    <name type="scientific">Melia azedarach</name>
    <name type="common">Chinaberry tree</name>
    <dbReference type="NCBI Taxonomy" id="155640"/>
    <lineage>
        <taxon>Eukaryota</taxon>
        <taxon>Viridiplantae</taxon>
        <taxon>Streptophyta</taxon>
        <taxon>Embryophyta</taxon>
        <taxon>Tracheophyta</taxon>
        <taxon>Spermatophyta</taxon>
        <taxon>Magnoliopsida</taxon>
        <taxon>eudicotyledons</taxon>
        <taxon>Gunneridae</taxon>
        <taxon>Pentapetalae</taxon>
        <taxon>rosids</taxon>
        <taxon>malvids</taxon>
        <taxon>Sapindales</taxon>
        <taxon>Meliaceae</taxon>
        <taxon>Melia</taxon>
    </lineage>
</organism>
<evidence type="ECO:0000313" key="2">
    <source>
        <dbReference type="Proteomes" id="UP001164539"/>
    </source>
</evidence>
<name>A0ACC1YVS1_MELAZ</name>
<sequence>MAIRLWADLPSELISLIGDRLDIIDLFSFRSVCKGWNSASSTCSAQIESSANQTPWFLLYGESSHCFLVSETDRKYKINIPEMNGATCIASKDGWLLLCRERSMFFFCPFSGSKIDLPQFPKSEQCDLVAAFSSPPTSEDCVVSVACLNELKFELHVLYRGTNTWTVHEFNHLYLNTIKGAGYVDKTFHFYDDSNKFITFTPSLSQGQKFRPHRIVSASKENQNYDILPFYLSRNSFERHSMNERLRLAEDVSVSTCGTVVPWDHLDRIFFNESISQQSEGQSQSQSQSRKQLKGVWINPRFYQVPPEMSW</sequence>
<gene>
    <name evidence="1" type="ORF">OWV82_000663</name>
</gene>
<evidence type="ECO:0000313" key="1">
    <source>
        <dbReference type="EMBL" id="KAJ4727586.1"/>
    </source>
</evidence>
<comment type="caution">
    <text evidence="1">The sequence shown here is derived from an EMBL/GenBank/DDBJ whole genome shotgun (WGS) entry which is preliminary data.</text>
</comment>
<proteinExistence type="predicted"/>
<keyword evidence="2" id="KW-1185">Reference proteome</keyword>
<dbReference type="Proteomes" id="UP001164539">
    <property type="component" value="Chromosome 1"/>
</dbReference>